<reference evidence="1 2" key="1">
    <citation type="submission" date="2018-09" db="EMBL/GenBank/DDBJ databases">
        <title>Paenibacillus SK2017-BO5.</title>
        <authorList>
            <person name="Piskunova J.V."/>
            <person name="Dubiley S.A."/>
            <person name="Severinov K.V."/>
        </authorList>
    </citation>
    <scope>NUCLEOTIDE SEQUENCE [LARGE SCALE GENOMIC DNA]</scope>
    <source>
        <strain evidence="1 2">BO5</strain>
    </source>
</reference>
<keyword evidence="1" id="KW-0804">Transcription</keyword>
<dbReference type="EMBL" id="QYZD01000014">
    <property type="protein sequence ID" value="RJG22722.1"/>
    <property type="molecule type" value="Genomic_DNA"/>
</dbReference>
<accession>A0A3A3GG86</accession>
<dbReference type="GO" id="GO:0000428">
    <property type="term" value="C:DNA-directed RNA polymerase complex"/>
    <property type="evidence" value="ECO:0007669"/>
    <property type="project" value="UniProtKB-KW"/>
</dbReference>
<protein>
    <submittedName>
        <fullName evidence="1">DNA-directed RNA polymerase</fullName>
    </submittedName>
</protein>
<evidence type="ECO:0000313" key="2">
    <source>
        <dbReference type="Proteomes" id="UP000266177"/>
    </source>
</evidence>
<gene>
    <name evidence="1" type="ORF">DQX05_15840</name>
</gene>
<name>A0A3A3GG86_PANTH</name>
<sequence>MNTQLVHNWLNHLGGYRASRAINERRLTYRMSYIQDAKRPGTRREQERICHAISRAKEQEMIFQEACARLPVPYREVLNKRYLQDTRGIELDVISDAVDALALVLQAMEQAGTIQYRIVEGYVIMHRVHQRTA</sequence>
<dbReference type="AlphaFoldDB" id="A0A3A3GG86"/>
<dbReference type="OrthoDB" id="2607218at2"/>
<dbReference type="RefSeq" id="WP_119794534.1">
    <property type="nucleotide sequence ID" value="NZ_QYZD01000014.1"/>
</dbReference>
<proteinExistence type="predicted"/>
<organism evidence="1 2">
    <name type="scientific">Paenibacillus thiaminolyticus</name>
    <name type="common">Bacillus thiaminolyticus</name>
    <dbReference type="NCBI Taxonomy" id="49283"/>
    <lineage>
        <taxon>Bacteria</taxon>
        <taxon>Bacillati</taxon>
        <taxon>Bacillota</taxon>
        <taxon>Bacilli</taxon>
        <taxon>Bacillales</taxon>
        <taxon>Paenibacillaceae</taxon>
        <taxon>Paenibacillus</taxon>
    </lineage>
</organism>
<evidence type="ECO:0000313" key="1">
    <source>
        <dbReference type="EMBL" id="RJG22722.1"/>
    </source>
</evidence>
<comment type="caution">
    <text evidence="1">The sequence shown here is derived from an EMBL/GenBank/DDBJ whole genome shotgun (WGS) entry which is preliminary data.</text>
</comment>
<keyword evidence="1" id="KW-0240">DNA-directed RNA polymerase</keyword>
<dbReference type="Proteomes" id="UP000266177">
    <property type="component" value="Unassembled WGS sequence"/>
</dbReference>